<sequence>MAALKFLANVSMHCCKVLIEIGGHLLIMRVSRLSTAVVGMLHSTTHRTHWKRWFVSSATKSELFSVRKHLLIAKALGGDVQHKLE</sequence>
<proteinExistence type="predicted"/>
<dbReference type="Proteomes" id="UP000054423">
    <property type="component" value="Unassembled WGS sequence"/>
</dbReference>
<name>W2LXM4_PHYNI</name>
<dbReference type="AlphaFoldDB" id="W2LXM4"/>
<accession>W2LXM4</accession>
<dbReference type="EMBL" id="KI677733">
    <property type="protein sequence ID" value="ETM01371.1"/>
    <property type="molecule type" value="Genomic_DNA"/>
</dbReference>
<gene>
    <name evidence="1" type="ORF">L917_02045</name>
</gene>
<organism evidence="1">
    <name type="scientific">Phytophthora nicotianae</name>
    <name type="common">Potato buckeye rot agent</name>
    <name type="synonym">Phytophthora parasitica</name>
    <dbReference type="NCBI Taxonomy" id="4792"/>
    <lineage>
        <taxon>Eukaryota</taxon>
        <taxon>Sar</taxon>
        <taxon>Stramenopiles</taxon>
        <taxon>Oomycota</taxon>
        <taxon>Peronosporomycetes</taxon>
        <taxon>Peronosporales</taxon>
        <taxon>Peronosporaceae</taxon>
        <taxon>Phytophthora</taxon>
    </lineage>
</organism>
<evidence type="ECO:0000313" key="1">
    <source>
        <dbReference type="EMBL" id="ETM01371.1"/>
    </source>
</evidence>
<reference evidence="1" key="1">
    <citation type="submission" date="2013-11" db="EMBL/GenBank/DDBJ databases">
        <title>The Genome Sequence of Phytophthora parasitica CHvinca01.</title>
        <authorList>
            <consortium name="The Broad Institute Genomics Platform"/>
            <person name="Russ C."/>
            <person name="Tyler B."/>
            <person name="Panabieres F."/>
            <person name="Shan W."/>
            <person name="Tripathy S."/>
            <person name="Grunwald N."/>
            <person name="Machado M."/>
            <person name="Johnson C.S."/>
            <person name="Arredondo F."/>
            <person name="Hong C."/>
            <person name="Coffey M."/>
            <person name="Young S.K."/>
            <person name="Zeng Q."/>
            <person name="Gargeya S."/>
            <person name="Fitzgerald M."/>
            <person name="Abouelleil A."/>
            <person name="Alvarado L."/>
            <person name="Chapman S.B."/>
            <person name="Gainer-Dewar J."/>
            <person name="Goldberg J."/>
            <person name="Griggs A."/>
            <person name="Gujja S."/>
            <person name="Hansen M."/>
            <person name="Howarth C."/>
            <person name="Imamovic A."/>
            <person name="Ireland A."/>
            <person name="Larimer J."/>
            <person name="McCowan C."/>
            <person name="Murphy C."/>
            <person name="Pearson M."/>
            <person name="Poon T.W."/>
            <person name="Priest M."/>
            <person name="Roberts A."/>
            <person name="Saif S."/>
            <person name="Shea T."/>
            <person name="Sykes S."/>
            <person name="Wortman J."/>
            <person name="Nusbaum C."/>
            <person name="Birren B."/>
        </authorList>
    </citation>
    <scope>NUCLEOTIDE SEQUENCE [LARGE SCALE GENOMIC DNA]</scope>
    <source>
        <strain evidence="1">CHvinca01</strain>
    </source>
</reference>
<protein>
    <submittedName>
        <fullName evidence="1">Uncharacterized protein</fullName>
    </submittedName>
</protein>